<evidence type="ECO:0000256" key="1">
    <source>
        <dbReference type="ARBA" id="ARBA00004365"/>
    </source>
</evidence>
<dbReference type="RefSeq" id="WP_091766312.1">
    <property type="nucleotide sequence ID" value="NZ_FNHG01000002.1"/>
</dbReference>
<comment type="subcellular location">
    <subcellularLocation>
        <location evidence="1">Bacterial flagellum</location>
    </subcellularLocation>
</comment>
<reference evidence="5 6" key="1">
    <citation type="submission" date="2016-10" db="EMBL/GenBank/DDBJ databases">
        <authorList>
            <person name="de Groot N.N."/>
        </authorList>
    </citation>
    <scope>NUCLEOTIDE SEQUENCE [LARGE SCALE GENOMIC DNA]</scope>
    <source>
        <strain evidence="5 6">DSM 16077</strain>
    </source>
</reference>
<dbReference type="OrthoDB" id="8477979at2"/>
<sequence length="304" mass="32553">MTRISTFGASQSALLDLMRAQQSLFQAQQELSTGKKGADLKGVGYQAETIAASRGALARSEAFEEAAVRSGIRLDAQNVALERLSSSAGELRSAMTSQNGAFIMQEISDAFYGAVNALNTQHLGAYMFGGTRDDTKPMAISTLAELAALPTVDDAFQNNDLEPTVRIDQNTEVTVGRLASDVATDIMASFKRIAEFEAGPNGPFVDPMTEVQQAFIVGELQNIVAAQDGIISVVGMNGVMQAQIESSQQSQKDRQDFLTGMISDIEDVDMAEAATKFQTAQNVLDVSAKTFASLTQVSLLNFLR</sequence>
<dbReference type="Gene3D" id="1.20.1330.10">
    <property type="entry name" value="f41 fragment of flagellin, N-terminal domain"/>
    <property type="match status" value="1"/>
</dbReference>
<keyword evidence="3" id="KW-0975">Bacterial flagellum</keyword>
<dbReference type="InterPro" id="IPR046358">
    <property type="entry name" value="Flagellin_C"/>
</dbReference>
<dbReference type="GO" id="GO:0009288">
    <property type="term" value="C:bacterial-type flagellum"/>
    <property type="evidence" value="ECO:0007669"/>
    <property type="project" value="UniProtKB-SubCell"/>
</dbReference>
<dbReference type="Proteomes" id="UP000199759">
    <property type="component" value="Unassembled WGS sequence"/>
</dbReference>
<evidence type="ECO:0000256" key="2">
    <source>
        <dbReference type="ARBA" id="ARBA00005709"/>
    </source>
</evidence>
<dbReference type="AlphaFoldDB" id="A0A1G9N0Q3"/>
<protein>
    <submittedName>
        <fullName evidence="5">Flagellar hook-associated protein 3 FlgL</fullName>
    </submittedName>
</protein>
<name>A0A1G9N0Q3_9PROT</name>
<keyword evidence="5" id="KW-0969">Cilium</keyword>
<dbReference type="EMBL" id="FNHG01000002">
    <property type="protein sequence ID" value="SDL79717.1"/>
    <property type="molecule type" value="Genomic_DNA"/>
</dbReference>
<keyword evidence="6" id="KW-1185">Reference proteome</keyword>
<evidence type="ECO:0000256" key="3">
    <source>
        <dbReference type="ARBA" id="ARBA00023143"/>
    </source>
</evidence>
<comment type="similarity">
    <text evidence="2">Belongs to the bacterial flagellin family.</text>
</comment>
<proteinExistence type="inferred from homology"/>
<dbReference type="PANTHER" id="PTHR42792">
    <property type="entry name" value="FLAGELLIN"/>
    <property type="match status" value="1"/>
</dbReference>
<keyword evidence="5" id="KW-0966">Cell projection</keyword>
<evidence type="ECO:0000259" key="4">
    <source>
        <dbReference type="Pfam" id="PF00700"/>
    </source>
</evidence>
<dbReference type="PANTHER" id="PTHR42792:SF1">
    <property type="entry name" value="FLAGELLAR HOOK-ASSOCIATED PROTEIN 3"/>
    <property type="match status" value="1"/>
</dbReference>
<organism evidence="5 6">
    <name type="scientific">Maricaulis salignorans</name>
    <dbReference type="NCBI Taxonomy" id="144026"/>
    <lineage>
        <taxon>Bacteria</taxon>
        <taxon>Pseudomonadati</taxon>
        <taxon>Pseudomonadota</taxon>
        <taxon>Alphaproteobacteria</taxon>
        <taxon>Maricaulales</taxon>
        <taxon>Maricaulaceae</taxon>
        <taxon>Maricaulis</taxon>
    </lineage>
</organism>
<feature type="domain" description="Flagellin C-terminal" evidence="4">
    <location>
        <begin position="235"/>
        <end position="303"/>
    </location>
</feature>
<dbReference type="STRING" id="144026.SAMN04488568_102166"/>
<dbReference type="GO" id="GO:0005198">
    <property type="term" value="F:structural molecule activity"/>
    <property type="evidence" value="ECO:0007669"/>
    <property type="project" value="InterPro"/>
</dbReference>
<accession>A0A1G9N0Q3</accession>
<dbReference type="Pfam" id="PF00700">
    <property type="entry name" value="Flagellin_C"/>
    <property type="match status" value="1"/>
</dbReference>
<dbReference type="SUPFAM" id="SSF64518">
    <property type="entry name" value="Phase 1 flagellin"/>
    <property type="match status" value="1"/>
</dbReference>
<keyword evidence="5" id="KW-0282">Flagellum</keyword>
<dbReference type="InterPro" id="IPR001492">
    <property type="entry name" value="Flagellin"/>
</dbReference>
<gene>
    <name evidence="5" type="ORF">SAMN04488568_102166</name>
</gene>
<evidence type="ECO:0000313" key="5">
    <source>
        <dbReference type="EMBL" id="SDL79717.1"/>
    </source>
</evidence>
<evidence type="ECO:0000313" key="6">
    <source>
        <dbReference type="Proteomes" id="UP000199759"/>
    </source>
</evidence>